<accession>A0A560BWN1</accession>
<comment type="caution">
    <text evidence="1">The sequence shown here is derived from an EMBL/GenBank/DDBJ whole genome shotgun (WGS) entry which is preliminary data.</text>
</comment>
<proteinExistence type="predicted"/>
<reference evidence="1 2" key="1">
    <citation type="submission" date="2019-06" db="EMBL/GenBank/DDBJ databases">
        <title>Genomic Encyclopedia of Type Strains, Phase IV (KMG-V): Genome sequencing to study the core and pangenomes of soil and plant-associated prokaryotes.</title>
        <authorList>
            <person name="Whitman W."/>
        </authorList>
    </citation>
    <scope>NUCLEOTIDE SEQUENCE [LARGE SCALE GENOMIC DNA]</scope>
    <source>
        <strain evidence="1 2">BR 11650</strain>
    </source>
</reference>
<gene>
    <name evidence="1" type="ORF">FBZ83_11613</name>
</gene>
<evidence type="ECO:0000313" key="1">
    <source>
        <dbReference type="EMBL" id="TWA77021.1"/>
    </source>
</evidence>
<dbReference type="EMBL" id="VITH01000016">
    <property type="protein sequence ID" value="TWA77021.1"/>
    <property type="molecule type" value="Genomic_DNA"/>
</dbReference>
<dbReference type="RefSeq" id="WP_282186912.1">
    <property type="nucleotide sequence ID" value="NZ_VITH01000016.1"/>
</dbReference>
<organism evidence="1 2">
    <name type="scientific">Azospirillum brasilense</name>
    <dbReference type="NCBI Taxonomy" id="192"/>
    <lineage>
        <taxon>Bacteria</taxon>
        <taxon>Pseudomonadati</taxon>
        <taxon>Pseudomonadota</taxon>
        <taxon>Alphaproteobacteria</taxon>
        <taxon>Rhodospirillales</taxon>
        <taxon>Azospirillaceae</taxon>
        <taxon>Azospirillum</taxon>
    </lineage>
</organism>
<protein>
    <submittedName>
        <fullName evidence="1">Uncharacterized protein</fullName>
    </submittedName>
</protein>
<dbReference type="AlphaFoldDB" id="A0A560BWN1"/>
<dbReference type="Proteomes" id="UP000318529">
    <property type="component" value="Unassembled WGS sequence"/>
</dbReference>
<name>A0A560BWN1_AZOBR</name>
<evidence type="ECO:0000313" key="2">
    <source>
        <dbReference type="Proteomes" id="UP000318529"/>
    </source>
</evidence>
<sequence>MLLRLGRLTGRAFVASILGRFTVDTGTTLAARDGRTLARR</sequence>